<dbReference type="EMBL" id="AZST01001973">
    <property type="protein sequence ID" value="KEP45301.1"/>
    <property type="molecule type" value="Genomic_DNA"/>
</dbReference>
<feature type="compositionally biased region" description="Polar residues" evidence="1">
    <location>
        <begin position="270"/>
        <end position="289"/>
    </location>
</feature>
<gene>
    <name evidence="2" type="ORF">V565_290200</name>
</gene>
<name>A0A074RDV0_9AGAM</name>
<sequence>MPKKTLNPSDSVMWSDAMISKALTLVERPENAIILLGKQDKLENTSGESKIVVHTRIASDPEVLPQLHKKNPIAAGKKWQSKFNSLCKAYRDKYKELMGSGGGVGHESLSSPPVEEDGIETGALIELKLDFYLGPNGPDKDSSKAAWNVWEKATSEFKWFKQLHKILNSRPNQVPIALTTGIGPNGPQTVLHQPPSRCHSPDWDEIEGEADFPTGGDPPSNTDLQHARNRNATPGPSGIRDQRPLGAAIPTIEKGKQVHPDEHRPKPKATTASMVENESIPPASSNSTAGPVKKAVVMVSLSYN</sequence>
<dbReference type="Proteomes" id="UP000027456">
    <property type="component" value="Unassembled WGS sequence"/>
</dbReference>
<comment type="caution">
    <text evidence="2">The sequence shown here is derived from an EMBL/GenBank/DDBJ whole genome shotgun (WGS) entry which is preliminary data.</text>
</comment>
<dbReference type="OrthoDB" id="3211402at2759"/>
<proteinExistence type="predicted"/>
<feature type="compositionally biased region" description="Basic and acidic residues" evidence="1">
    <location>
        <begin position="253"/>
        <end position="264"/>
    </location>
</feature>
<feature type="compositionally biased region" description="Polar residues" evidence="1">
    <location>
        <begin position="219"/>
        <end position="234"/>
    </location>
</feature>
<organism evidence="2 3">
    <name type="scientific">Rhizoctonia solani 123E</name>
    <dbReference type="NCBI Taxonomy" id="1423351"/>
    <lineage>
        <taxon>Eukaryota</taxon>
        <taxon>Fungi</taxon>
        <taxon>Dikarya</taxon>
        <taxon>Basidiomycota</taxon>
        <taxon>Agaricomycotina</taxon>
        <taxon>Agaricomycetes</taxon>
        <taxon>Cantharellales</taxon>
        <taxon>Ceratobasidiaceae</taxon>
        <taxon>Rhizoctonia</taxon>
    </lineage>
</organism>
<reference evidence="2 3" key="1">
    <citation type="submission" date="2013-12" db="EMBL/GenBank/DDBJ databases">
        <authorList>
            <person name="Cubeta M."/>
            <person name="Pakala S."/>
            <person name="Fedorova N."/>
            <person name="Thomas E."/>
            <person name="Dean R."/>
            <person name="Jabaji S."/>
            <person name="Neate S."/>
            <person name="Toda T."/>
            <person name="Tavantzis S."/>
            <person name="Vilgalys R."/>
            <person name="Bharathan N."/>
            <person name="Pakala S."/>
            <person name="Losada L.S."/>
            <person name="Zafar N."/>
            <person name="Nierman W."/>
        </authorList>
    </citation>
    <scope>NUCLEOTIDE SEQUENCE [LARGE SCALE GENOMIC DNA]</scope>
    <source>
        <strain evidence="2 3">123E</strain>
    </source>
</reference>
<protein>
    <submittedName>
        <fullName evidence="2">Uncharacterized protein</fullName>
    </submittedName>
</protein>
<evidence type="ECO:0000313" key="2">
    <source>
        <dbReference type="EMBL" id="KEP45301.1"/>
    </source>
</evidence>
<dbReference type="HOGENOM" id="CLU_079704_0_0_1"/>
<dbReference type="AlphaFoldDB" id="A0A074RDV0"/>
<accession>A0A074RDV0</accession>
<evidence type="ECO:0000313" key="3">
    <source>
        <dbReference type="Proteomes" id="UP000027456"/>
    </source>
</evidence>
<feature type="region of interest" description="Disordered" evidence="1">
    <location>
        <begin position="183"/>
        <end position="291"/>
    </location>
</feature>
<evidence type="ECO:0000256" key="1">
    <source>
        <dbReference type="SAM" id="MobiDB-lite"/>
    </source>
</evidence>
<keyword evidence="3" id="KW-1185">Reference proteome</keyword>